<name>A0AAV4PQ09_9ARAC</name>
<dbReference type="EMBL" id="BPLQ01003223">
    <property type="protein sequence ID" value="GIX98764.1"/>
    <property type="molecule type" value="Genomic_DNA"/>
</dbReference>
<accession>A0AAV4PQ09</accession>
<comment type="caution">
    <text evidence="1">The sequence shown here is derived from an EMBL/GenBank/DDBJ whole genome shotgun (WGS) entry which is preliminary data.</text>
</comment>
<dbReference type="AlphaFoldDB" id="A0AAV4PQ09"/>
<gene>
    <name evidence="1" type="ORF">CDAR_451091</name>
</gene>
<dbReference type="Proteomes" id="UP001054837">
    <property type="component" value="Unassembled WGS sequence"/>
</dbReference>
<evidence type="ECO:0000313" key="1">
    <source>
        <dbReference type="EMBL" id="GIX98764.1"/>
    </source>
</evidence>
<protein>
    <submittedName>
        <fullName evidence="1">Uncharacterized protein</fullName>
    </submittedName>
</protein>
<keyword evidence="2" id="KW-1185">Reference proteome</keyword>
<reference evidence="1 2" key="1">
    <citation type="submission" date="2021-06" db="EMBL/GenBank/DDBJ databases">
        <title>Caerostris darwini draft genome.</title>
        <authorList>
            <person name="Kono N."/>
            <person name="Arakawa K."/>
        </authorList>
    </citation>
    <scope>NUCLEOTIDE SEQUENCE [LARGE SCALE GENOMIC DNA]</scope>
</reference>
<evidence type="ECO:0000313" key="2">
    <source>
        <dbReference type="Proteomes" id="UP001054837"/>
    </source>
</evidence>
<sequence>MSGIDLMRNILPNIEIRNMSTNEMKRLADKAVQHSRARGVNVPRGWSSHYRLYCPQLRVREARRFREKDVIPFGMTQAECVPDSHKKNSSF</sequence>
<proteinExistence type="predicted"/>
<organism evidence="1 2">
    <name type="scientific">Caerostris darwini</name>
    <dbReference type="NCBI Taxonomy" id="1538125"/>
    <lineage>
        <taxon>Eukaryota</taxon>
        <taxon>Metazoa</taxon>
        <taxon>Ecdysozoa</taxon>
        <taxon>Arthropoda</taxon>
        <taxon>Chelicerata</taxon>
        <taxon>Arachnida</taxon>
        <taxon>Araneae</taxon>
        <taxon>Araneomorphae</taxon>
        <taxon>Entelegynae</taxon>
        <taxon>Araneoidea</taxon>
        <taxon>Araneidae</taxon>
        <taxon>Caerostris</taxon>
    </lineage>
</organism>